<dbReference type="FunFam" id="3.90.1010.10:FF:000009">
    <property type="entry name" value="FeS cluster assembly scaffold protein NifU"/>
    <property type="match status" value="1"/>
</dbReference>
<proteinExistence type="predicted"/>
<dbReference type="InterPro" id="IPR002871">
    <property type="entry name" value="NIF_FeS_clus_asmbl_NifU_N"/>
</dbReference>
<comment type="caution">
    <text evidence="2">The sequence shown here is derived from an EMBL/GenBank/DDBJ whole genome shotgun (WGS) entry which is preliminary data.</text>
</comment>
<dbReference type="AlphaFoldDB" id="A0A644V5Z5"/>
<sequence>MYSEKVMDHFTNPRNVGMIENPSGVGEEGNPSCGDIMKMYLKVENDVIVDAKFQTFGCGAAIASSSMATEMIKGKTLEEAWTLSNKAVAEALDGLPPNKMHCSVLAEETIHKAINDYLIKSGREPWGDGECSSCGHDCDTCEL</sequence>
<accession>A0A644V5Z5</accession>
<dbReference type="CDD" id="cd06664">
    <property type="entry name" value="IscU_like"/>
    <property type="match status" value="1"/>
</dbReference>
<dbReference type="GO" id="GO:0051536">
    <property type="term" value="F:iron-sulfur cluster binding"/>
    <property type="evidence" value="ECO:0007669"/>
    <property type="project" value="InterPro"/>
</dbReference>
<reference evidence="2" key="1">
    <citation type="submission" date="2019-08" db="EMBL/GenBank/DDBJ databases">
        <authorList>
            <person name="Kucharzyk K."/>
            <person name="Murdoch R.W."/>
            <person name="Higgins S."/>
            <person name="Loffler F."/>
        </authorList>
    </citation>
    <scope>NUCLEOTIDE SEQUENCE</scope>
</reference>
<dbReference type="PANTHER" id="PTHR10093">
    <property type="entry name" value="IRON-SULFUR CLUSTER ASSEMBLY ENZYME NIFU HOMOLOG"/>
    <property type="match status" value="1"/>
</dbReference>
<gene>
    <name evidence="2" type="primary">iscU_5</name>
    <name evidence="2" type="ORF">SDC9_32445</name>
</gene>
<dbReference type="NCBIfam" id="TIGR03419">
    <property type="entry name" value="NifU_clost"/>
    <property type="match status" value="1"/>
</dbReference>
<dbReference type="Pfam" id="PF01592">
    <property type="entry name" value="NifU_N"/>
    <property type="match status" value="1"/>
</dbReference>
<evidence type="ECO:0000259" key="1">
    <source>
        <dbReference type="Pfam" id="PF01592"/>
    </source>
</evidence>
<organism evidence="2">
    <name type="scientific">bioreactor metagenome</name>
    <dbReference type="NCBI Taxonomy" id="1076179"/>
    <lineage>
        <taxon>unclassified sequences</taxon>
        <taxon>metagenomes</taxon>
        <taxon>ecological metagenomes</taxon>
    </lineage>
</organism>
<evidence type="ECO:0000313" key="2">
    <source>
        <dbReference type="EMBL" id="MPL86465.1"/>
    </source>
</evidence>
<dbReference type="Gene3D" id="3.90.1010.10">
    <property type="match status" value="1"/>
</dbReference>
<protein>
    <submittedName>
        <fullName evidence="2">Iron-sulfur cluster assembly scaffold protein IscU</fullName>
    </submittedName>
</protein>
<feature type="domain" description="NIF system FeS cluster assembly NifU N-terminal" evidence="1">
    <location>
        <begin position="1"/>
        <end position="121"/>
    </location>
</feature>
<dbReference type="GO" id="GO:0016226">
    <property type="term" value="P:iron-sulfur cluster assembly"/>
    <property type="evidence" value="ECO:0007669"/>
    <property type="project" value="InterPro"/>
</dbReference>
<dbReference type="EMBL" id="VSSQ01000222">
    <property type="protein sequence ID" value="MPL86465.1"/>
    <property type="molecule type" value="Genomic_DNA"/>
</dbReference>
<dbReference type="SUPFAM" id="SSF82649">
    <property type="entry name" value="SufE/NifU"/>
    <property type="match status" value="1"/>
</dbReference>
<dbReference type="GO" id="GO:0005506">
    <property type="term" value="F:iron ion binding"/>
    <property type="evidence" value="ECO:0007669"/>
    <property type="project" value="InterPro"/>
</dbReference>
<dbReference type="InterPro" id="IPR017787">
    <property type="entry name" value="NIF_FeS_clus_asmbl_NifU-like"/>
</dbReference>
<name>A0A644V5Z5_9ZZZZ</name>